<dbReference type="Pfam" id="PF06725">
    <property type="entry name" value="3D"/>
    <property type="match status" value="1"/>
</dbReference>
<evidence type="ECO:0000259" key="3">
    <source>
        <dbReference type="Pfam" id="PF06725"/>
    </source>
</evidence>
<gene>
    <name evidence="4" type="ORF">HYR64_10405</name>
</gene>
<name>A0A931LUD3_FIMGI</name>
<dbReference type="SUPFAM" id="SSF50685">
    <property type="entry name" value="Barwin-like endoglucanases"/>
    <property type="match status" value="1"/>
</dbReference>
<dbReference type="CDD" id="cd22786">
    <property type="entry name" value="DPBB_YuiC-like"/>
    <property type="match status" value="1"/>
</dbReference>
<dbReference type="PANTHER" id="PTHR39160">
    <property type="entry name" value="CELL WALL-BINDING PROTEIN YOCH"/>
    <property type="match status" value="1"/>
</dbReference>
<dbReference type="GO" id="GO:0019867">
    <property type="term" value="C:outer membrane"/>
    <property type="evidence" value="ECO:0007669"/>
    <property type="project" value="InterPro"/>
</dbReference>
<protein>
    <submittedName>
        <fullName evidence="4">3D domain-containing protein</fullName>
    </submittedName>
</protein>
<evidence type="ECO:0000256" key="2">
    <source>
        <dbReference type="SAM" id="MobiDB-lite"/>
    </source>
</evidence>
<feature type="region of interest" description="Disordered" evidence="2">
    <location>
        <begin position="24"/>
        <end position="45"/>
    </location>
</feature>
<keyword evidence="1" id="KW-0732">Signal</keyword>
<dbReference type="InterPro" id="IPR051933">
    <property type="entry name" value="Resuscitation_pf_RpfB"/>
</dbReference>
<reference evidence="4" key="1">
    <citation type="submission" date="2020-07" db="EMBL/GenBank/DDBJ databases">
        <title>Huge and variable diversity of episymbiotic CPR bacteria and DPANN archaea in groundwater ecosystems.</title>
        <authorList>
            <person name="He C.Y."/>
            <person name="Keren R."/>
            <person name="Whittaker M."/>
            <person name="Farag I.F."/>
            <person name="Doudna J."/>
            <person name="Cate J.H.D."/>
            <person name="Banfield J.F."/>
        </authorList>
    </citation>
    <scope>NUCLEOTIDE SEQUENCE</scope>
    <source>
        <strain evidence="4">NC_groundwater_17_Pr7_B-0.1um_64_12</strain>
    </source>
</reference>
<dbReference type="GO" id="GO:0004553">
    <property type="term" value="F:hydrolase activity, hydrolyzing O-glycosyl compounds"/>
    <property type="evidence" value="ECO:0007669"/>
    <property type="project" value="InterPro"/>
</dbReference>
<feature type="domain" description="3D" evidence="3">
    <location>
        <begin position="171"/>
        <end position="231"/>
    </location>
</feature>
<accession>A0A931LUD3</accession>
<dbReference type="EMBL" id="JACOSL010000064">
    <property type="protein sequence ID" value="MBI1757504.1"/>
    <property type="molecule type" value="Genomic_DNA"/>
</dbReference>
<dbReference type="InterPro" id="IPR036908">
    <property type="entry name" value="RlpA-like_sf"/>
</dbReference>
<dbReference type="Proteomes" id="UP000727962">
    <property type="component" value="Unassembled WGS sequence"/>
</dbReference>
<comment type="caution">
    <text evidence="4">The sequence shown here is derived from an EMBL/GenBank/DDBJ whole genome shotgun (WGS) entry which is preliminary data.</text>
</comment>
<dbReference type="GO" id="GO:0009254">
    <property type="term" value="P:peptidoglycan turnover"/>
    <property type="evidence" value="ECO:0007669"/>
    <property type="project" value="InterPro"/>
</dbReference>
<dbReference type="AlphaFoldDB" id="A0A931LUD3"/>
<evidence type="ECO:0000313" key="5">
    <source>
        <dbReference type="Proteomes" id="UP000727962"/>
    </source>
</evidence>
<dbReference type="Gene3D" id="2.40.40.10">
    <property type="entry name" value="RlpA-like domain"/>
    <property type="match status" value="1"/>
</dbReference>
<sequence length="231" mass="25015">MRNCPIRFCFAFIALAFGMGAQGQDEERPSQTAGVAASGTPVQKPKDDRIEIRVEKLEIEPSVEYELSRAVGAGRIVLGQEAIPGVIVKTFECHWQRGNMVSKKMLKEQRADPQNAIYLIGSAGYGGASRHRFGRGRVVTMVATAYDPSKATIGPRATGHTFTGMKAGFGVVAVDPRVIALGTLVFVEGYGFAIASDIGSAIKGNRIDLCYPLRETSLRYGKKKVVIHILQ</sequence>
<dbReference type="InterPro" id="IPR010611">
    <property type="entry name" value="3D_dom"/>
</dbReference>
<organism evidence="4 5">
    <name type="scientific">Fimbriimonas ginsengisoli</name>
    <dbReference type="NCBI Taxonomy" id="1005039"/>
    <lineage>
        <taxon>Bacteria</taxon>
        <taxon>Bacillati</taxon>
        <taxon>Armatimonadota</taxon>
        <taxon>Fimbriimonadia</taxon>
        <taxon>Fimbriimonadales</taxon>
        <taxon>Fimbriimonadaceae</taxon>
        <taxon>Fimbriimonas</taxon>
    </lineage>
</organism>
<dbReference type="PANTHER" id="PTHR39160:SF4">
    <property type="entry name" value="RESUSCITATION-PROMOTING FACTOR RPFB"/>
    <property type="match status" value="1"/>
</dbReference>
<proteinExistence type="predicted"/>
<evidence type="ECO:0000256" key="1">
    <source>
        <dbReference type="ARBA" id="ARBA00022729"/>
    </source>
</evidence>
<evidence type="ECO:0000313" key="4">
    <source>
        <dbReference type="EMBL" id="MBI1757504.1"/>
    </source>
</evidence>